<dbReference type="EMBL" id="BJCC01000001">
    <property type="protein sequence ID" value="GCF92171.1"/>
    <property type="molecule type" value="Genomic_DNA"/>
</dbReference>
<organism evidence="1 2">
    <name type="scientific">Enterococcus florum</name>
    <dbReference type="NCBI Taxonomy" id="2480627"/>
    <lineage>
        <taxon>Bacteria</taxon>
        <taxon>Bacillati</taxon>
        <taxon>Bacillota</taxon>
        <taxon>Bacilli</taxon>
        <taxon>Lactobacillales</taxon>
        <taxon>Enterococcaceae</taxon>
        <taxon>Enterococcus</taxon>
    </lineage>
</organism>
<comment type="caution">
    <text evidence="1">The sequence shown here is derived from an EMBL/GenBank/DDBJ whole genome shotgun (WGS) entry which is preliminary data.</text>
</comment>
<dbReference type="RefSeq" id="WP_146620691.1">
    <property type="nucleotide sequence ID" value="NZ_BJCC01000001.1"/>
</dbReference>
<name>A0A4P5P7J9_9ENTE</name>
<accession>A0A4P5P7J9</accession>
<dbReference type="Pfam" id="PF04463">
    <property type="entry name" value="2-thiour_desulf"/>
    <property type="match status" value="1"/>
</dbReference>
<evidence type="ECO:0000313" key="1">
    <source>
        <dbReference type="EMBL" id="GCF92171.1"/>
    </source>
</evidence>
<evidence type="ECO:0000313" key="2">
    <source>
        <dbReference type="Proteomes" id="UP000290567"/>
    </source>
</evidence>
<reference evidence="2" key="1">
    <citation type="submission" date="2019-02" db="EMBL/GenBank/DDBJ databases">
        <title>Draft genome sequence of Enterococcus sp. Gos25-1.</title>
        <authorList>
            <person name="Tanaka N."/>
            <person name="Shiwa Y."/>
            <person name="Fujita N."/>
        </authorList>
    </citation>
    <scope>NUCLEOTIDE SEQUENCE [LARGE SCALE GENOMIC DNA]</scope>
    <source>
        <strain evidence="2">Gos25-1</strain>
    </source>
</reference>
<dbReference type="PANTHER" id="PTHR30087">
    <property type="entry name" value="INNER MEMBRANE PROTEIN"/>
    <property type="match status" value="1"/>
</dbReference>
<dbReference type="PANTHER" id="PTHR30087:SF1">
    <property type="entry name" value="HYPOTHETICAL CYTOSOLIC PROTEIN"/>
    <property type="match status" value="1"/>
</dbReference>
<sequence length="164" mass="17828">MIGISACLSGVCCRYDGNHNEIAELKQLLQQEKAVIICPEVLGGLPTPRYPAEIVGGNGFDVWENRAHVIDQQGVDVTEAFKKGAIAAFQKLKALDIQQVVLKERSPSCGVRLIYDGSFSGQRISGAGVAAAYFINQGLTVYSEDNWQRLETSGFQQEEGIHGN</sequence>
<dbReference type="Proteomes" id="UP000290567">
    <property type="component" value="Unassembled WGS sequence"/>
</dbReference>
<dbReference type="InterPro" id="IPR007553">
    <property type="entry name" value="2-thiour_desulf"/>
</dbReference>
<protein>
    <submittedName>
        <fullName evidence="1">Uncharacterized protein</fullName>
    </submittedName>
</protein>
<proteinExistence type="predicted"/>
<gene>
    <name evidence="1" type="ORF">NRIC_00620</name>
</gene>
<keyword evidence="2" id="KW-1185">Reference proteome</keyword>
<dbReference type="OrthoDB" id="9797779at2"/>
<dbReference type="AlphaFoldDB" id="A0A4P5P7J9"/>